<sequence length="121" mass="12980">MALAPKASELRDKVRFERRASGGNIGGVVKGGWVALGIERSARVVARMGGEGVLAARQNAAQPFEITVRYDSGTRTVTTDDRIVDARDPARVWGIKSIGEVEGGRDRWLNILCEAGGTDGR</sequence>
<keyword evidence="2" id="KW-1185">Reference proteome</keyword>
<dbReference type="InterPro" id="IPR008767">
    <property type="entry name" value="Phage_SPP1_head-tail_adaptor"/>
</dbReference>
<evidence type="ECO:0000313" key="1">
    <source>
        <dbReference type="EMBL" id="QQQ19831.1"/>
    </source>
</evidence>
<dbReference type="EMBL" id="CP067977">
    <property type="protein sequence ID" value="QQQ19831.1"/>
    <property type="molecule type" value="Genomic_DNA"/>
</dbReference>
<accession>A0ABX7BU68</accession>
<dbReference type="Proteomes" id="UP000595448">
    <property type="component" value="Chromosome"/>
</dbReference>
<name>A0ABX7BU68_9CAUL</name>
<proteinExistence type="predicted"/>
<organism evidence="1 2">
    <name type="scientific">Brevundimonas vitisensis</name>
    <dbReference type="NCBI Taxonomy" id="2800818"/>
    <lineage>
        <taxon>Bacteria</taxon>
        <taxon>Pseudomonadati</taxon>
        <taxon>Pseudomonadota</taxon>
        <taxon>Alphaproteobacteria</taxon>
        <taxon>Caulobacterales</taxon>
        <taxon>Caulobacteraceae</taxon>
        <taxon>Brevundimonas</taxon>
    </lineage>
</organism>
<reference evidence="1 2" key="1">
    <citation type="submission" date="2021-01" db="EMBL/GenBank/DDBJ databases">
        <title>Brevundimonas vitis sp. nov., an bacterium isolated from grape (Vitis vinifera).</title>
        <authorList>
            <person name="Jiang L."/>
            <person name="Lee J."/>
        </authorList>
    </citation>
    <scope>NUCLEOTIDE SEQUENCE [LARGE SCALE GENOMIC DNA]</scope>
    <source>
        <strain evidence="1 2">GRTSA-9</strain>
    </source>
</reference>
<protein>
    <submittedName>
        <fullName evidence="1">Head-tail adaptor protein</fullName>
    </submittedName>
</protein>
<dbReference type="InterPro" id="IPR038666">
    <property type="entry name" value="SSP1_head-tail_sf"/>
</dbReference>
<evidence type="ECO:0000313" key="2">
    <source>
        <dbReference type="Proteomes" id="UP000595448"/>
    </source>
</evidence>
<dbReference type="Gene3D" id="2.40.10.270">
    <property type="entry name" value="Bacteriophage SPP1 head-tail adaptor protein"/>
    <property type="match status" value="1"/>
</dbReference>
<gene>
    <name evidence="1" type="ORF">JIP62_07025</name>
</gene>
<dbReference type="RefSeq" id="WP_201104275.1">
    <property type="nucleotide sequence ID" value="NZ_CP067977.1"/>
</dbReference>
<dbReference type="Pfam" id="PF05521">
    <property type="entry name" value="Phage_HCP"/>
    <property type="match status" value="1"/>
</dbReference>